<dbReference type="PROSITE" id="PS00409">
    <property type="entry name" value="PROKAR_NTER_METHYL"/>
    <property type="match status" value="1"/>
</dbReference>
<dbReference type="OrthoDB" id="8533459at2"/>
<dbReference type="Pfam" id="PF16074">
    <property type="entry name" value="PilW"/>
    <property type="match status" value="1"/>
</dbReference>
<keyword evidence="1" id="KW-0472">Membrane</keyword>
<dbReference type="InterPro" id="IPR012902">
    <property type="entry name" value="N_methyl_site"/>
</dbReference>
<evidence type="ECO:0000313" key="2">
    <source>
        <dbReference type="EMBL" id="OWQ83566.1"/>
    </source>
</evidence>
<dbReference type="InterPro" id="IPR032092">
    <property type="entry name" value="PilW"/>
</dbReference>
<reference evidence="2 3" key="1">
    <citation type="journal article" date="2008" name="Int. J. Syst. Evol. Microbiol.">
        <title>Description of Roseateles aquatilis sp. nov. and Roseateles terrae sp. nov., in the class Betaproteobacteria, and emended description of the genus Roseateles.</title>
        <authorList>
            <person name="Gomila M."/>
            <person name="Bowien B."/>
            <person name="Falsen E."/>
            <person name="Moore E.R."/>
            <person name="Lalucat J."/>
        </authorList>
    </citation>
    <scope>NUCLEOTIDE SEQUENCE [LARGE SCALE GENOMIC DNA]</scope>
    <source>
        <strain evidence="2 3">CCUG 48205</strain>
    </source>
</reference>
<keyword evidence="1" id="KW-1133">Transmembrane helix</keyword>
<organism evidence="2 3">
    <name type="scientific">Roseateles aquatilis</name>
    <dbReference type="NCBI Taxonomy" id="431061"/>
    <lineage>
        <taxon>Bacteria</taxon>
        <taxon>Pseudomonadati</taxon>
        <taxon>Pseudomonadota</taxon>
        <taxon>Betaproteobacteria</taxon>
        <taxon>Burkholderiales</taxon>
        <taxon>Sphaerotilaceae</taxon>
        <taxon>Roseateles</taxon>
    </lineage>
</organism>
<proteinExistence type="predicted"/>
<keyword evidence="1" id="KW-0812">Transmembrane</keyword>
<name>A0A246ITN4_9BURK</name>
<accession>A0A246ITN4</accession>
<protein>
    <recommendedName>
        <fullName evidence="4">Prepilin-type cleavage/methylation domain-containing protein</fullName>
    </recommendedName>
</protein>
<keyword evidence="3" id="KW-1185">Reference proteome</keyword>
<evidence type="ECO:0008006" key="4">
    <source>
        <dbReference type="Google" id="ProtNLM"/>
    </source>
</evidence>
<evidence type="ECO:0000256" key="1">
    <source>
        <dbReference type="SAM" id="Phobius"/>
    </source>
</evidence>
<feature type="transmembrane region" description="Helical" evidence="1">
    <location>
        <begin position="16"/>
        <end position="38"/>
    </location>
</feature>
<dbReference type="GO" id="GO:0043683">
    <property type="term" value="P:type IV pilus assembly"/>
    <property type="evidence" value="ECO:0007669"/>
    <property type="project" value="InterPro"/>
</dbReference>
<dbReference type="NCBIfam" id="TIGR02532">
    <property type="entry name" value="IV_pilin_GFxxxE"/>
    <property type="match status" value="1"/>
</dbReference>
<dbReference type="Proteomes" id="UP000197468">
    <property type="component" value="Unassembled WGS sequence"/>
</dbReference>
<gene>
    <name evidence="2" type="ORF">CDN99_25885</name>
</gene>
<dbReference type="EMBL" id="NIOF01000020">
    <property type="protein sequence ID" value="OWQ83566.1"/>
    <property type="molecule type" value="Genomic_DNA"/>
</dbReference>
<comment type="caution">
    <text evidence="2">The sequence shown here is derived from an EMBL/GenBank/DDBJ whole genome shotgun (WGS) entry which is preliminary data.</text>
</comment>
<dbReference type="RefSeq" id="WP_088388282.1">
    <property type="nucleotide sequence ID" value="NZ_NIOF01000020.1"/>
</dbReference>
<evidence type="ECO:0000313" key="3">
    <source>
        <dbReference type="Proteomes" id="UP000197468"/>
    </source>
</evidence>
<sequence>MPIPHLPRVARRSGGFTLVELLISMTIGLVLIAALGIIMNRYETSKRRTATTSDLALNISYVAYDMDRQLRSAGSGFLQNTGALGCLINAAVNGTVILPRNGAFPAPFATVSTNVSAIPIMVYAGAGTGGSDIIQVMTASAGLSEAPMEVRLNSVGANSLQLNNTLGIRGGDLMLLTEPAPRPCMVVQAAAGYVGGAAPSVDFGGPYFSGAIGPNIVSYGTSGVTTNLVNLGNQSGNTPRFQLLGINAAQQLVGYDLLRLNNMPGNADQPVPLAEGVMNLRVRYGISSTMNGIVDSWAVPETGTYTVANMNASTAAAATAMQQIVAVRVAMLMRGDRIEDNTQVSPSSFTLFSSLPAGMQVTLPVSADEQKRNYKVVEFTVPIRNAVVASPSRTPPP</sequence>
<dbReference type="Pfam" id="PF07963">
    <property type="entry name" value="N_methyl"/>
    <property type="match status" value="1"/>
</dbReference>
<dbReference type="AlphaFoldDB" id="A0A246ITN4"/>